<name>A0ABV1VJC8_9ACTN</name>
<dbReference type="RefSeq" id="WP_350721478.1">
    <property type="nucleotide sequence ID" value="NZ_JBEPCO010000026.1"/>
</dbReference>
<evidence type="ECO:0000313" key="2">
    <source>
        <dbReference type="EMBL" id="MER6906597.1"/>
    </source>
</evidence>
<dbReference type="EMBL" id="JBEPCV010000023">
    <property type="protein sequence ID" value="MER6906597.1"/>
    <property type="molecule type" value="Genomic_DNA"/>
</dbReference>
<gene>
    <name evidence="2" type="ORF">ABT322_23225</name>
</gene>
<feature type="domain" description="HTH hxlR-type" evidence="1">
    <location>
        <begin position="7"/>
        <end position="52"/>
    </location>
</feature>
<dbReference type="Proteomes" id="UP001490330">
    <property type="component" value="Unassembled WGS sequence"/>
</dbReference>
<protein>
    <submittedName>
        <fullName evidence="2">Winged helix-turn-helix transcriptional regulator</fullName>
    </submittedName>
</protein>
<dbReference type="SUPFAM" id="SSF46785">
    <property type="entry name" value="Winged helix' DNA-binding domain"/>
    <property type="match status" value="1"/>
</dbReference>
<evidence type="ECO:0000313" key="3">
    <source>
        <dbReference type="Proteomes" id="UP001490330"/>
    </source>
</evidence>
<evidence type="ECO:0000259" key="1">
    <source>
        <dbReference type="PROSITE" id="PS51118"/>
    </source>
</evidence>
<sequence>MPAGRPCAVAGSLELVGERWSLMIIREVMFGAHRFTRIAHNSGVPRARLAAR</sequence>
<dbReference type="Pfam" id="PF01638">
    <property type="entry name" value="HxlR"/>
    <property type="match status" value="1"/>
</dbReference>
<organism evidence="2 3">
    <name type="scientific">Streptomyces flaveolus</name>
    <dbReference type="NCBI Taxonomy" id="67297"/>
    <lineage>
        <taxon>Bacteria</taxon>
        <taxon>Bacillati</taxon>
        <taxon>Actinomycetota</taxon>
        <taxon>Actinomycetes</taxon>
        <taxon>Kitasatosporales</taxon>
        <taxon>Streptomycetaceae</taxon>
        <taxon>Streptomyces</taxon>
    </lineage>
</organism>
<dbReference type="InterPro" id="IPR036388">
    <property type="entry name" value="WH-like_DNA-bd_sf"/>
</dbReference>
<keyword evidence="3" id="KW-1185">Reference proteome</keyword>
<dbReference type="PROSITE" id="PS51118">
    <property type="entry name" value="HTH_HXLR"/>
    <property type="match status" value="1"/>
</dbReference>
<comment type="caution">
    <text evidence="2">The sequence shown here is derived from an EMBL/GenBank/DDBJ whole genome shotgun (WGS) entry which is preliminary data.</text>
</comment>
<dbReference type="InterPro" id="IPR036390">
    <property type="entry name" value="WH_DNA-bd_sf"/>
</dbReference>
<dbReference type="Gene3D" id="1.10.10.10">
    <property type="entry name" value="Winged helix-like DNA-binding domain superfamily/Winged helix DNA-binding domain"/>
    <property type="match status" value="1"/>
</dbReference>
<dbReference type="InterPro" id="IPR002577">
    <property type="entry name" value="HTH_HxlR"/>
</dbReference>
<reference evidence="2 3" key="1">
    <citation type="submission" date="2024-06" db="EMBL/GenBank/DDBJ databases">
        <title>The Natural Products Discovery Center: Release of the First 8490 Sequenced Strains for Exploring Actinobacteria Biosynthetic Diversity.</title>
        <authorList>
            <person name="Kalkreuter E."/>
            <person name="Kautsar S.A."/>
            <person name="Yang D."/>
            <person name="Bader C.D."/>
            <person name="Teijaro C.N."/>
            <person name="Fluegel L."/>
            <person name="Davis C.M."/>
            <person name="Simpson J.R."/>
            <person name="Lauterbach L."/>
            <person name="Steele A.D."/>
            <person name="Gui C."/>
            <person name="Meng S."/>
            <person name="Li G."/>
            <person name="Viehrig K."/>
            <person name="Ye F."/>
            <person name="Su P."/>
            <person name="Kiefer A.F."/>
            <person name="Nichols A."/>
            <person name="Cepeda A.J."/>
            <person name="Yan W."/>
            <person name="Fan B."/>
            <person name="Jiang Y."/>
            <person name="Adhikari A."/>
            <person name="Zheng C.-J."/>
            <person name="Schuster L."/>
            <person name="Cowan T.M."/>
            <person name="Smanski M.J."/>
            <person name="Chevrette M.G."/>
            <person name="De Carvalho L.P.S."/>
            <person name="Shen B."/>
        </authorList>
    </citation>
    <scope>NUCLEOTIDE SEQUENCE [LARGE SCALE GENOMIC DNA]</scope>
    <source>
        <strain evidence="2 3">NPDC000632</strain>
    </source>
</reference>
<proteinExistence type="predicted"/>
<accession>A0ABV1VJC8</accession>